<accession>A0A512BCT1</accession>
<gene>
    <name evidence="1" type="ORF">SAE01_22570</name>
</gene>
<dbReference type="AlphaFoldDB" id="A0A512BCT1"/>
<dbReference type="OrthoDB" id="664332at2"/>
<evidence type="ECO:0000313" key="2">
    <source>
        <dbReference type="Proteomes" id="UP000321513"/>
    </source>
</evidence>
<dbReference type="Proteomes" id="UP000321513">
    <property type="component" value="Unassembled WGS sequence"/>
</dbReference>
<dbReference type="SUPFAM" id="SSF53448">
    <property type="entry name" value="Nucleotide-diphospho-sugar transferases"/>
    <property type="match status" value="1"/>
</dbReference>
<proteinExistence type="predicted"/>
<comment type="caution">
    <text evidence="1">The sequence shown here is derived from an EMBL/GenBank/DDBJ whole genome shotgun (WGS) entry which is preliminary data.</text>
</comment>
<evidence type="ECO:0000313" key="1">
    <source>
        <dbReference type="EMBL" id="GEO09761.1"/>
    </source>
</evidence>
<dbReference type="InterPro" id="IPR029044">
    <property type="entry name" value="Nucleotide-diphossugar_trans"/>
</dbReference>
<protein>
    <recommendedName>
        <fullName evidence="3">Glycosyltransferase 2-like domain-containing protein</fullName>
    </recommendedName>
</protein>
<keyword evidence="2" id="KW-1185">Reference proteome</keyword>
<sequence length="242" mass="27432">MTKDNISIATITLARDDEEEMLLRKSLQQLAQLQMPVFVSDGGSRAGFIDFLKSFPNFILSKAEARGVWEQAKNSVVEASLSSADFIFYTEPDKFDFFSSSLDEMLQAIQTTENTGIVTASRSAAAFATFPAFQQMTETTINNCCAEVIGHHFDFTYGPFLLNKHLVPYLNLVQDDIGWGWRPYIFNIAKRLGFTVEAYEADLYCPEQQREDTAAERVYRMRQLSQNIEGIVLSTRVKLKDD</sequence>
<evidence type="ECO:0008006" key="3">
    <source>
        <dbReference type="Google" id="ProtNLM"/>
    </source>
</evidence>
<reference evidence="1 2" key="1">
    <citation type="submission" date="2019-07" db="EMBL/GenBank/DDBJ databases">
        <title>Whole genome shotgun sequence of Segetibacter aerophilus NBRC 106135.</title>
        <authorList>
            <person name="Hosoyama A."/>
            <person name="Uohara A."/>
            <person name="Ohji S."/>
            <person name="Ichikawa N."/>
        </authorList>
    </citation>
    <scope>NUCLEOTIDE SEQUENCE [LARGE SCALE GENOMIC DNA]</scope>
    <source>
        <strain evidence="1 2">NBRC 106135</strain>
    </source>
</reference>
<dbReference type="EMBL" id="BJYT01000007">
    <property type="protein sequence ID" value="GEO09761.1"/>
    <property type="molecule type" value="Genomic_DNA"/>
</dbReference>
<dbReference type="RefSeq" id="WP_147203872.1">
    <property type="nucleotide sequence ID" value="NZ_BJYT01000007.1"/>
</dbReference>
<name>A0A512BCT1_9BACT</name>
<organism evidence="1 2">
    <name type="scientific">Segetibacter aerophilus</name>
    <dbReference type="NCBI Taxonomy" id="670293"/>
    <lineage>
        <taxon>Bacteria</taxon>
        <taxon>Pseudomonadati</taxon>
        <taxon>Bacteroidota</taxon>
        <taxon>Chitinophagia</taxon>
        <taxon>Chitinophagales</taxon>
        <taxon>Chitinophagaceae</taxon>
        <taxon>Segetibacter</taxon>
    </lineage>
</organism>